<protein>
    <recommendedName>
        <fullName evidence="4">HTH araC/xylS-type domain-containing protein</fullName>
    </recommendedName>
</protein>
<name>A0A0A0D1P1_9PROT</name>
<dbReference type="PROSITE" id="PS00041">
    <property type="entry name" value="HTH_ARAC_FAMILY_1"/>
    <property type="match status" value="1"/>
</dbReference>
<dbReference type="RefSeq" id="WP_034844776.1">
    <property type="nucleotide sequence ID" value="NZ_JANX01000416.1"/>
</dbReference>
<dbReference type="InterPro" id="IPR018062">
    <property type="entry name" value="HTH_AraC-typ_CS"/>
</dbReference>
<keyword evidence="1" id="KW-0805">Transcription regulation</keyword>
<dbReference type="PROSITE" id="PS01124">
    <property type="entry name" value="HTH_ARAC_FAMILY_2"/>
    <property type="match status" value="1"/>
</dbReference>
<dbReference type="InterPro" id="IPR009057">
    <property type="entry name" value="Homeodomain-like_sf"/>
</dbReference>
<dbReference type="SUPFAM" id="SSF46689">
    <property type="entry name" value="Homeodomain-like"/>
    <property type="match status" value="2"/>
</dbReference>
<dbReference type="AlphaFoldDB" id="A0A0A0D1P1"/>
<dbReference type="CDD" id="cd03136">
    <property type="entry name" value="GATase1_AraC_ArgR_like"/>
    <property type="match status" value="1"/>
</dbReference>
<reference evidence="5 6" key="1">
    <citation type="submission" date="2014-01" db="EMBL/GenBank/DDBJ databases">
        <title>Genome sequence determination for a cystic fibrosis isolate, Inquilinus limosus.</title>
        <authorList>
            <person name="Pino M."/>
            <person name="Di Conza J."/>
            <person name="Gutkind G."/>
        </authorList>
    </citation>
    <scope>NUCLEOTIDE SEQUENCE [LARGE SCALE GENOMIC DNA]</scope>
    <source>
        <strain evidence="5 6">MP06</strain>
    </source>
</reference>
<dbReference type="Pfam" id="PF12833">
    <property type="entry name" value="HTH_18"/>
    <property type="match status" value="1"/>
</dbReference>
<proteinExistence type="predicted"/>
<dbReference type="Gene3D" id="3.40.50.880">
    <property type="match status" value="1"/>
</dbReference>
<dbReference type="PANTHER" id="PTHR43130">
    <property type="entry name" value="ARAC-FAMILY TRANSCRIPTIONAL REGULATOR"/>
    <property type="match status" value="1"/>
</dbReference>
<dbReference type="Proteomes" id="UP000029995">
    <property type="component" value="Unassembled WGS sequence"/>
</dbReference>
<evidence type="ECO:0000256" key="2">
    <source>
        <dbReference type="ARBA" id="ARBA00023125"/>
    </source>
</evidence>
<dbReference type="SMART" id="SM00342">
    <property type="entry name" value="HTH_ARAC"/>
    <property type="match status" value="1"/>
</dbReference>
<evidence type="ECO:0000259" key="4">
    <source>
        <dbReference type="PROSITE" id="PS01124"/>
    </source>
</evidence>
<dbReference type="InterPro" id="IPR029062">
    <property type="entry name" value="Class_I_gatase-like"/>
</dbReference>
<organism evidence="5 6">
    <name type="scientific">Inquilinus limosus MP06</name>
    <dbReference type="NCBI Taxonomy" id="1398085"/>
    <lineage>
        <taxon>Bacteria</taxon>
        <taxon>Pseudomonadati</taxon>
        <taxon>Pseudomonadota</taxon>
        <taxon>Alphaproteobacteria</taxon>
        <taxon>Rhodospirillales</taxon>
        <taxon>Rhodospirillaceae</taxon>
        <taxon>Inquilinus</taxon>
    </lineage>
</organism>
<keyword evidence="3" id="KW-0804">Transcription</keyword>
<dbReference type="InterPro" id="IPR052158">
    <property type="entry name" value="INH-QAR"/>
</dbReference>
<gene>
    <name evidence="5" type="ORF">P409_24530</name>
</gene>
<dbReference type="Gene3D" id="1.10.10.60">
    <property type="entry name" value="Homeodomain-like"/>
    <property type="match status" value="1"/>
</dbReference>
<dbReference type="InterPro" id="IPR018060">
    <property type="entry name" value="HTH_AraC"/>
</dbReference>
<dbReference type="GO" id="GO:0043565">
    <property type="term" value="F:sequence-specific DNA binding"/>
    <property type="evidence" value="ECO:0007669"/>
    <property type="project" value="InterPro"/>
</dbReference>
<dbReference type="PANTHER" id="PTHR43130:SF3">
    <property type="entry name" value="HTH-TYPE TRANSCRIPTIONAL REGULATOR RV1931C"/>
    <property type="match status" value="1"/>
</dbReference>
<accession>A0A0A0D1P1</accession>
<comment type="caution">
    <text evidence="5">The sequence shown here is derived from an EMBL/GenBank/DDBJ whole genome shotgun (WGS) entry which is preliminary data.</text>
</comment>
<evidence type="ECO:0000256" key="3">
    <source>
        <dbReference type="ARBA" id="ARBA00023163"/>
    </source>
</evidence>
<feature type="domain" description="HTH araC/xylS-type" evidence="4">
    <location>
        <begin position="217"/>
        <end position="315"/>
    </location>
</feature>
<dbReference type="EMBL" id="JANX01000416">
    <property type="protein sequence ID" value="KGM31900.1"/>
    <property type="molecule type" value="Genomic_DNA"/>
</dbReference>
<dbReference type="OrthoDB" id="9793400at2"/>
<evidence type="ECO:0000313" key="5">
    <source>
        <dbReference type="EMBL" id="KGM31900.1"/>
    </source>
</evidence>
<sequence length="318" mass="35250">MTDAPRRIGFLLLPQFSMMAFASAIEPLRVANRLSRRQVYRWTIFSADGLPVPASNGLPLPADAVAGSQDDLPLLLVCAAFEPLAAVTPALTRWFRRLDRAGAVLGGIDTGGFALASAGLLDGYRATAHWEALDGFAEQFPRVEARACLFEADRRRLTCAGGTAALDLMLQIIRMDHGARLAAAVSEQFIYNTLRHAEDRQRLSVPRQLDIRDSRLARMVEIMERNVASPIAVTALARTVDMSPRQVERLFTRHLGKGPQGFYQSLRLQRARSMVQYSDDPLLEVAVACGFGSYEHFCRCYRREFGVPPSRDRRASAA</sequence>
<dbReference type="SUPFAM" id="SSF52317">
    <property type="entry name" value="Class I glutamine amidotransferase-like"/>
    <property type="match status" value="1"/>
</dbReference>
<evidence type="ECO:0000313" key="6">
    <source>
        <dbReference type="Proteomes" id="UP000029995"/>
    </source>
</evidence>
<keyword evidence="2" id="KW-0238">DNA-binding</keyword>
<evidence type="ECO:0000256" key="1">
    <source>
        <dbReference type="ARBA" id="ARBA00023015"/>
    </source>
</evidence>
<dbReference type="GO" id="GO:0003700">
    <property type="term" value="F:DNA-binding transcription factor activity"/>
    <property type="evidence" value="ECO:0007669"/>
    <property type="project" value="InterPro"/>
</dbReference>